<feature type="compositionally biased region" description="Basic residues" evidence="1">
    <location>
        <begin position="22"/>
        <end position="31"/>
    </location>
</feature>
<gene>
    <name evidence="3" type="ORF">MSAN_00944700</name>
</gene>
<evidence type="ECO:0000313" key="4">
    <source>
        <dbReference type="Proteomes" id="UP000623467"/>
    </source>
</evidence>
<evidence type="ECO:0000313" key="3">
    <source>
        <dbReference type="EMBL" id="KAF7366861.1"/>
    </source>
</evidence>
<dbReference type="EMBL" id="JACAZH010000006">
    <property type="protein sequence ID" value="KAF7366861.1"/>
    <property type="molecule type" value="Genomic_DNA"/>
</dbReference>
<evidence type="ECO:0000256" key="1">
    <source>
        <dbReference type="SAM" id="MobiDB-lite"/>
    </source>
</evidence>
<keyword evidence="2" id="KW-0812">Transmembrane</keyword>
<keyword evidence="2" id="KW-0472">Membrane</keyword>
<comment type="caution">
    <text evidence="3">The sequence shown here is derived from an EMBL/GenBank/DDBJ whole genome shotgun (WGS) entry which is preliminary data.</text>
</comment>
<evidence type="ECO:0000256" key="2">
    <source>
        <dbReference type="SAM" id="Phobius"/>
    </source>
</evidence>
<keyword evidence="4" id="KW-1185">Reference proteome</keyword>
<sequence length="205" mass="22302">MPDPPIRVPPLTMRVLVPQHRTRHCSCRAHTRAPPSPPLRLTSHPSPPKSSATAALRSPLRCKRVLFGRRRAIRRMYSPSLSLPPKSSSRGAGGGNVSLVPAHAVVFAAHYAKLPSFSPTLPVLPITLSSPPTFAILRVWMYTGCLDTAFGSLLLAPSILLVLIILIPGFLSCSRDILQPPYAPPPAPSRRLPPLRVRGVMSRRC</sequence>
<reference evidence="3" key="1">
    <citation type="submission" date="2020-05" db="EMBL/GenBank/DDBJ databases">
        <title>Mycena genomes resolve the evolution of fungal bioluminescence.</title>
        <authorList>
            <person name="Tsai I.J."/>
        </authorList>
    </citation>
    <scope>NUCLEOTIDE SEQUENCE</scope>
    <source>
        <strain evidence="3">160909Yilan</strain>
    </source>
</reference>
<dbReference type="AlphaFoldDB" id="A0A8H6YYZ7"/>
<dbReference type="Proteomes" id="UP000623467">
    <property type="component" value="Unassembled WGS sequence"/>
</dbReference>
<feature type="region of interest" description="Disordered" evidence="1">
    <location>
        <begin position="22"/>
        <end position="55"/>
    </location>
</feature>
<organism evidence="3 4">
    <name type="scientific">Mycena sanguinolenta</name>
    <dbReference type="NCBI Taxonomy" id="230812"/>
    <lineage>
        <taxon>Eukaryota</taxon>
        <taxon>Fungi</taxon>
        <taxon>Dikarya</taxon>
        <taxon>Basidiomycota</taxon>
        <taxon>Agaricomycotina</taxon>
        <taxon>Agaricomycetes</taxon>
        <taxon>Agaricomycetidae</taxon>
        <taxon>Agaricales</taxon>
        <taxon>Marasmiineae</taxon>
        <taxon>Mycenaceae</taxon>
        <taxon>Mycena</taxon>
    </lineage>
</organism>
<accession>A0A8H6YYZ7</accession>
<dbReference type="OrthoDB" id="2523383at2759"/>
<proteinExistence type="predicted"/>
<keyword evidence="2" id="KW-1133">Transmembrane helix</keyword>
<protein>
    <submittedName>
        <fullName evidence="3">Uncharacterized protein</fullName>
    </submittedName>
</protein>
<name>A0A8H6YYZ7_9AGAR</name>
<feature type="transmembrane region" description="Helical" evidence="2">
    <location>
        <begin position="123"/>
        <end position="143"/>
    </location>
</feature>
<feature type="transmembrane region" description="Helical" evidence="2">
    <location>
        <begin position="149"/>
        <end position="171"/>
    </location>
</feature>